<dbReference type="GO" id="GO:0005737">
    <property type="term" value="C:cytoplasm"/>
    <property type="evidence" value="ECO:0007669"/>
    <property type="project" value="UniProtKB-SubCell"/>
</dbReference>
<comment type="similarity">
    <text evidence="4">Belongs to the PTH family.</text>
</comment>
<dbReference type="Proteomes" id="UP000178085">
    <property type="component" value="Unassembled WGS sequence"/>
</dbReference>
<dbReference type="SUPFAM" id="SSF53178">
    <property type="entry name" value="Peptidyl-tRNA hydrolase-like"/>
    <property type="match status" value="1"/>
</dbReference>
<organism evidence="5 6">
    <name type="scientific">candidate division Kazan bacterium RIFCSPLOWO2_01_FULL_45_19</name>
    <dbReference type="NCBI Taxonomy" id="1798538"/>
    <lineage>
        <taxon>Bacteria</taxon>
        <taxon>Bacteria division Kazan-3B-28</taxon>
    </lineage>
</organism>
<evidence type="ECO:0000313" key="5">
    <source>
        <dbReference type="EMBL" id="OGB73321.1"/>
    </source>
</evidence>
<comment type="catalytic activity">
    <reaction evidence="4">
        <text>an N-acyl-L-alpha-aminoacyl-tRNA + H2O = an N-acyl-L-amino acid + a tRNA + H(+)</text>
        <dbReference type="Rhea" id="RHEA:54448"/>
        <dbReference type="Rhea" id="RHEA-COMP:10123"/>
        <dbReference type="Rhea" id="RHEA-COMP:13883"/>
        <dbReference type="ChEBI" id="CHEBI:15377"/>
        <dbReference type="ChEBI" id="CHEBI:15378"/>
        <dbReference type="ChEBI" id="CHEBI:59874"/>
        <dbReference type="ChEBI" id="CHEBI:78442"/>
        <dbReference type="ChEBI" id="CHEBI:138191"/>
        <dbReference type="EC" id="3.1.1.29"/>
    </reaction>
</comment>
<evidence type="ECO:0000256" key="1">
    <source>
        <dbReference type="ARBA" id="ARBA00022555"/>
    </source>
</evidence>
<evidence type="ECO:0000313" key="6">
    <source>
        <dbReference type="Proteomes" id="UP000178085"/>
    </source>
</evidence>
<keyword evidence="3 4" id="KW-0694">RNA-binding</keyword>
<comment type="subunit">
    <text evidence="4">Monomer.</text>
</comment>
<dbReference type="Gene3D" id="3.40.50.1470">
    <property type="entry name" value="Peptidyl-tRNA hydrolase"/>
    <property type="match status" value="1"/>
</dbReference>
<dbReference type="GO" id="GO:0000049">
    <property type="term" value="F:tRNA binding"/>
    <property type="evidence" value="ECO:0007669"/>
    <property type="project" value="UniProtKB-UniRule"/>
</dbReference>
<keyword evidence="4" id="KW-0963">Cytoplasm</keyword>
<feature type="binding site" evidence="4">
    <location>
        <position position="15"/>
    </location>
    <ligand>
        <name>tRNA</name>
        <dbReference type="ChEBI" id="CHEBI:17843"/>
    </ligand>
</feature>
<comment type="subcellular location">
    <subcellularLocation>
        <location evidence="4">Cytoplasm</location>
    </subcellularLocation>
</comment>
<name>A0A1F4NPD8_UNCK3</name>
<feature type="active site" description="Proton acceptor" evidence="4">
    <location>
        <position position="20"/>
    </location>
</feature>
<dbReference type="PANTHER" id="PTHR17224">
    <property type="entry name" value="PEPTIDYL-TRNA HYDROLASE"/>
    <property type="match status" value="1"/>
</dbReference>
<dbReference type="AlphaFoldDB" id="A0A1F4NPD8"/>
<comment type="function">
    <text evidence="4">Hydrolyzes ribosome-free peptidyl-tRNAs (with 1 or more amino acids incorporated), which drop off the ribosome during protein synthesis, or as a result of ribosome stalling.</text>
</comment>
<dbReference type="GO" id="GO:0072344">
    <property type="term" value="P:rescue of stalled ribosome"/>
    <property type="evidence" value="ECO:0007669"/>
    <property type="project" value="UniProtKB-UniRule"/>
</dbReference>
<keyword evidence="1 4" id="KW-0820">tRNA-binding</keyword>
<dbReference type="CDD" id="cd00462">
    <property type="entry name" value="PTH"/>
    <property type="match status" value="1"/>
</dbReference>
<feature type="site" description="Discriminates between blocked and unblocked aminoacyl-tRNA" evidence="4">
    <location>
        <position position="10"/>
    </location>
</feature>
<evidence type="ECO:0000256" key="3">
    <source>
        <dbReference type="ARBA" id="ARBA00022884"/>
    </source>
</evidence>
<gene>
    <name evidence="4" type="primary">pth</name>
    <name evidence="5" type="ORF">A3K51_00365</name>
</gene>
<dbReference type="HAMAP" id="MF_00083">
    <property type="entry name" value="Pept_tRNA_hydro_bact"/>
    <property type="match status" value="1"/>
</dbReference>
<proteinExistence type="inferred from homology"/>
<evidence type="ECO:0000256" key="4">
    <source>
        <dbReference type="HAMAP-Rule" id="MF_00083"/>
    </source>
</evidence>
<comment type="function">
    <text evidence="4">Catalyzes the release of premature peptidyl moieties from peptidyl-tRNA molecules trapped in stalled 50S ribosomal subunits, and thus maintains levels of free tRNAs and 50S ribosomes.</text>
</comment>
<feature type="binding site" evidence="4">
    <location>
        <position position="64"/>
    </location>
    <ligand>
        <name>tRNA</name>
        <dbReference type="ChEBI" id="CHEBI:17843"/>
    </ligand>
</feature>
<dbReference type="NCBIfam" id="TIGR00447">
    <property type="entry name" value="pth"/>
    <property type="match status" value="1"/>
</dbReference>
<feature type="binding site" evidence="4">
    <location>
        <position position="62"/>
    </location>
    <ligand>
        <name>tRNA</name>
        <dbReference type="ChEBI" id="CHEBI:17843"/>
    </ligand>
</feature>
<keyword evidence="2 4" id="KW-0378">Hydrolase</keyword>
<protein>
    <recommendedName>
        <fullName evidence="4">Peptidyl-tRNA hydrolase</fullName>
        <shortName evidence="4">Pth</shortName>
        <ecNumber evidence="4">3.1.1.29</ecNumber>
    </recommendedName>
</protein>
<dbReference type="PANTHER" id="PTHR17224:SF1">
    <property type="entry name" value="PEPTIDYL-TRNA HYDROLASE"/>
    <property type="match status" value="1"/>
</dbReference>
<feature type="site" description="Stabilizes the basic form of H active site to accept a proton" evidence="4">
    <location>
        <position position="89"/>
    </location>
</feature>
<dbReference type="EC" id="3.1.1.29" evidence="4"/>
<reference evidence="5 6" key="1">
    <citation type="journal article" date="2016" name="Nat. Commun.">
        <title>Thousands of microbial genomes shed light on interconnected biogeochemical processes in an aquifer system.</title>
        <authorList>
            <person name="Anantharaman K."/>
            <person name="Brown C.T."/>
            <person name="Hug L.A."/>
            <person name="Sharon I."/>
            <person name="Castelle C.J."/>
            <person name="Probst A.J."/>
            <person name="Thomas B.C."/>
            <person name="Singh A."/>
            <person name="Wilkins M.J."/>
            <person name="Karaoz U."/>
            <person name="Brodie E.L."/>
            <person name="Williams K.H."/>
            <person name="Hubbard S.S."/>
            <person name="Banfield J.F."/>
        </authorList>
    </citation>
    <scope>NUCLEOTIDE SEQUENCE [LARGE SCALE GENOMIC DNA]</scope>
</reference>
<dbReference type="GO" id="GO:0004045">
    <property type="term" value="F:peptidyl-tRNA hydrolase activity"/>
    <property type="evidence" value="ECO:0007669"/>
    <property type="project" value="UniProtKB-UniRule"/>
</dbReference>
<dbReference type="Pfam" id="PF01195">
    <property type="entry name" value="Pept_tRNA_hydro"/>
    <property type="match status" value="1"/>
</dbReference>
<accession>A0A1F4NPD8</accession>
<comment type="caution">
    <text evidence="4">Lacks conserved residue(s) required for the propagation of feature annotation.</text>
</comment>
<comment type="caution">
    <text evidence="5">The sequence shown here is derived from an EMBL/GenBank/DDBJ whole genome shotgun (WGS) entry which is preliminary data.</text>
</comment>
<sequence length="182" mass="20223">MTKLIIGLGNPGKQYERTRHNVGFIATDFLVKKLKSKWREDKKLGATIARNGELMIAKPQKFMNNSGTVVARISKHFNLAPKDLLVIYDDADIPLGELRLRGQGGSAGHRGMQSIIDSLHTQSIQRLRIGIGRPADATHSALQAGRPIVKVMDTSDFVLHPFTAKEMMVIKTTLPEIINMLR</sequence>
<dbReference type="InterPro" id="IPR001328">
    <property type="entry name" value="Pept_tRNA_hydro"/>
</dbReference>
<dbReference type="GO" id="GO:0006515">
    <property type="term" value="P:protein quality control for misfolded or incompletely synthesized proteins"/>
    <property type="evidence" value="ECO:0007669"/>
    <property type="project" value="UniProtKB-UniRule"/>
</dbReference>
<evidence type="ECO:0000256" key="2">
    <source>
        <dbReference type="ARBA" id="ARBA00022801"/>
    </source>
</evidence>
<dbReference type="EMBL" id="METD01000001">
    <property type="protein sequence ID" value="OGB73321.1"/>
    <property type="molecule type" value="Genomic_DNA"/>
</dbReference>
<dbReference type="InterPro" id="IPR036416">
    <property type="entry name" value="Pept_tRNA_hydro_sf"/>
</dbReference>